<feature type="signal peptide" evidence="2">
    <location>
        <begin position="1"/>
        <end position="27"/>
    </location>
</feature>
<organism evidence="3 4">
    <name type="scientific">Allosphingosinicella humi</name>
    <dbReference type="NCBI Taxonomy" id="2068657"/>
    <lineage>
        <taxon>Bacteria</taxon>
        <taxon>Pseudomonadati</taxon>
        <taxon>Pseudomonadota</taxon>
        <taxon>Alphaproteobacteria</taxon>
        <taxon>Sphingomonadales</taxon>
        <taxon>Sphingomonadaceae</taxon>
        <taxon>Allosphingosinicella</taxon>
    </lineage>
</organism>
<dbReference type="Proteomes" id="UP000245916">
    <property type="component" value="Unassembled WGS sequence"/>
</dbReference>
<evidence type="ECO:0000256" key="1">
    <source>
        <dbReference type="SAM" id="MobiDB-lite"/>
    </source>
</evidence>
<feature type="region of interest" description="Disordered" evidence="1">
    <location>
        <begin position="24"/>
        <end position="48"/>
    </location>
</feature>
<reference evidence="3 4" key="1">
    <citation type="submission" date="2018-05" db="EMBL/GenBank/DDBJ databases">
        <title>Genome of Sphingosinicella humi QZX222.</title>
        <authorList>
            <person name="Qiao Z."/>
            <person name="Wang G."/>
        </authorList>
    </citation>
    <scope>NUCLEOTIDE SEQUENCE [LARGE SCALE GENOMIC DNA]</scope>
    <source>
        <strain evidence="3 4">QZX222</strain>
    </source>
</reference>
<keyword evidence="2" id="KW-0732">Signal</keyword>
<sequence>MTKLQIKGTTMLLLGLSLASQAIPARAQPGSTGSTAEPREERDGQRDFDWEIGTWKTELKRRLRPLTGSNEWVEYQGTSRVREIWDGRANLVELDVQGPAGRIEGLSLRLYNPESRQWSLNFANSAGGTMTPPTIGEFEDGRGEFFAQETLNGRAILVRFVISDITPTSVRFEQAFSNDGGKTWETNWIATDTRVNDSID</sequence>
<evidence type="ECO:0000313" key="4">
    <source>
        <dbReference type="Proteomes" id="UP000245916"/>
    </source>
</evidence>
<feature type="compositionally biased region" description="Basic and acidic residues" evidence="1">
    <location>
        <begin position="37"/>
        <end position="48"/>
    </location>
</feature>
<dbReference type="RefSeq" id="WP_109269706.1">
    <property type="nucleotide sequence ID" value="NZ_QFFF01000001.1"/>
</dbReference>
<comment type="caution">
    <text evidence="3">The sequence shown here is derived from an EMBL/GenBank/DDBJ whole genome shotgun (WGS) entry which is preliminary data.</text>
</comment>
<evidence type="ECO:0000256" key="2">
    <source>
        <dbReference type="SAM" id="SignalP"/>
    </source>
</evidence>
<dbReference type="AlphaFoldDB" id="A0A2U2IZR1"/>
<dbReference type="EMBL" id="QFFF01000001">
    <property type="protein sequence ID" value="PWG01566.1"/>
    <property type="molecule type" value="Genomic_DNA"/>
</dbReference>
<evidence type="ECO:0000313" key="3">
    <source>
        <dbReference type="EMBL" id="PWG01566.1"/>
    </source>
</evidence>
<gene>
    <name evidence="3" type="ORF">DF286_00780</name>
</gene>
<keyword evidence="4" id="KW-1185">Reference proteome</keyword>
<evidence type="ECO:0008006" key="5">
    <source>
        <dbReference type="Google" id="ProtNLM"/>
    </source>
</evidence>
<proteinExistence type="predicted"/>
<name>A0A2U2IZR1_9SPHN</name>
<dbReference type="OrthoDB" id="9814791at2"/>
<feature type="chain" id="PRO_5015632794" description="DUF1579 domain-containing protein" evidence="2">
    <location>
        <begin position="28"/>
        <end position="200"/>
    </location>
</feature>
<protein>
    <recommendedName>
        <fullName evidence="5">DUF1579 domain-containing protein</fullName>
    </recommendedName>
</protein>
<accession>A0A2U2IZR1</accession>